<sequence length="359" mass="38144">MSAQNSMPAAMRWMIYGANGYTGELIAREAARRGLKPVLAGRSRERVEALARELGLQARAFGLDDAPALAGQIQGHSLVLNCAGPFSATAAPMMEACLRAGAHYLDITGEIAVFELAQSLNGRAQQAGVVLCPGVGFDVIPTDCVAAALKAALPDATHLALGFDSRSGFSPGTAKTSVEGLAQGGKVRRDGRIVSVPLAYKVRRIDFGDGEKEAMTIPWGDVSTAYHTTGIPNIEVFIPGSPRMIASARRANYIRPLLGIGWVQRLIKARIARTVKGPSEEKRALQPTFVWGEAINARGERKTARIRTANGYSLTITGSLTVVEYLMTHQPAGGAYTPAKLVGADLVSRLPESGPLRID</sequence>
<proteinExistence type="predicted"/>
<gene>
    <name evidence="2" type="ORF">SAMN05216577_12927</name>
</gene>
<dbReference type="AlphaFoldDB" id="A0AAQ1KJI2"/>
<feature type="domain" description="Saccharopine dehydrogenase NADP binding" evidence="1">
    <location>
        <begin position="14"/>
        <end position="131"/>
    </location>
</feature>
<comment type="caution">
    <text evidence="2">The sequence shown here is derived from an EMBL/GenBank/DDBJ whole genome shotgun (WGS) entry which is preliminary data.</text>
</comment>
<dbReference type="PANTHER" id="PTHR43781">
    <property type="entry name" value="SACCHAROPINE DEHYDROGENASE"/>
    <property type="match status" value="1"/>
</dbReference>
<keyword evidence="3" id="KW-1185">Reference proteome</keyword>
<reference evidence="2 3" key="1">
    <citation type="submission" date="2016-10" db="EMBL/GenBank/DDBJ databases">
        <authorList>
            <person name="Varghese N."/>
            <person name="Submissions S."/>
        </authorList>
    </citation>
    <scope>NUCLEOTIDE SEQUENCE [LARGE SCALE GENOMIC DNA]</scope>
    <source>
        <strain evidence="2 3">LMG 18378</strain>
    </source>
</reference>
<evidence type="ECO:0000313" key="2">
    <source>
        <dbReference type="EMBL" id="SFD56315.1"/>
    </source>
</evidence>
<dbReference type="InterPro" id="IPR036291">
    <property type="entry name" value="NAD(P)-bd_dom_sf"/>
</dbReference>
<dbReference type="Gene3D" id="3.40.50.720">
    <property type="entry name" value="NAD(P)-binding Rossmann-like Domain"/>
    <property type="match status" value="1"/>
</dbReference>
<organism evidence="2 3">
    <name type="scientific">Pseudomonas citronellolis</name>
    <dbReference type="NCBI Taxonomy" id="53408"/>
    <lineage>
        <taxon>Bacteria</taxon>
        <taxon>Pseudomonadati</taxon>
        <taxon>Pseudomonadota</taxon>
        <taxon>Gammaproteobacteria</taxon>
        <taxon>Pseudomonadales</taxon>
        <taxon>Pseudomonadaceae</taxon>
        <taxon>Pseudomonas</taxon>
    </lineage>
</organism>
<dbReference type="Pfam" id="PF03435">
    <property type="entry name" value="Sacchrp_dh_NADP"/>
    <property type="match status" value="1"/>
</dbReference>
<dbReference type="SUPFAM" id="SSF51735">
    <property type="entry name" value="NAD(P)-binding Rossmann-fold domains"/>
    <property type="match status" value="1"/>
</dbReference>
<dbReference type="Proteomes" id="UP000183385">
    <property type="component" value="Unassembled WGS sequence"/>
</dbReference>
<dbReference type="EMBL" id="FOLS01000029">
    <property type="protein sequence ID" value="SFD56315.1"/>
    <property type="molecule type" value="Genomic_DNA"/>
</dbReference>
<accession>A0AAQ1KJI2</accession>
<protein>
    <submittedName>
        <fullName evidence="2">Intein N-terminal splicing region</fullName>
    </submittedName>
</protein>
<dbReference type="RefSeq" id="WP_135499925.1">
    <property type="nucleotide sequence ID" value="NZ_FOLS01000029.1"/>
</dbReference>
<evidence type="ECO:0000259" key="1">
    <source>
        <dbReference type="Pfam" id="PF03435"/>
    </source>
</evidence>
<dbReference type="InterPro" id="IPR005097">
    <property type="entry name" value="Sacchrp_dh_NADP-bd"/>
</dbReference>
<dbReference type="PANTHER" id="PTHR43781:SF1">
    <property type="entry name" value="SACCHAROPINE DEHYDROGENASE"/>
    <property type="match status" value="1"/>
</dbReference>
<evidence type="ECO:0000313" key="3">
    <source>
        <dbReference type="Proteomes" id="UP000183385"/>
    </source>
</evidence>
<name>A0AAQ1KJI2_9PSED</name>